<accession>A0ABV5LNV5</accession>
<protein>
    <submittedName>
        <fullName evidence="1">DUF4012 domain-containing protein</fullName>
    </submittedName>
</protein>
<proteinExistence type="predicted"/>
<name>A0ABV5LNV5_9ACTN</name>
<dbReference type="EMBL" id="JBHMDM010000001">
    <property type="protein sequence ID" value="MFB9375706.1"/>
    <property type="molecule type" value="Genomic_DNA"/>
</dbReference>
<dbReference type="InterPro" id="IPR025101">
    <property type="entry name" value="DUF4012"/>
</dbReference>
<reference evidence="1 2" key="1">
    <citation type="submission" date="2024-09" db="EMBL/GenBank/DDBJ databases">
        <authorList>
            <person name="Sun Q."/>
            <person name="Mori K."/>
        </authorList>
    </citation>
    <scope>NUCLEOTIDE SEQUENCE [LARGE SCALE GENOMIC DNA]</scope>
    <source>
        <strain evidence="1 2">TISTR 1856</strain>
    </source>
</reference>
<organism evidence="1 2">
    <name type="scientific">Kineococcus gynurae</name>
    <dbReference type="NCBI Taxonomy" id="452979"/>
    <lineage>
        <taxon>Bacteria</taxon>
        <taxon>Bacillati</taxon>
        <taxon>Actinomycetota</taxon>
        <taxon>Actinomycetes</taxon>
        <taxon>Kineosporiales</taxon>
        <taxon>Kineosporiaceae</taxon>
        <taxon>Kineococcus</taxon>
    </lineage>
</organism>
<sequence length="597" mass="62017">MHGTEDMSRHTGPPPSGARRRRRLRVVLAVVGLLLLAWVVAVAVSGVQAGRALQRVAASSDVLAQDLRAERFGEAVPLARQVSEDSVTAARATNQWPYRAAEHVPWVGTQLRAVGGVSEAAALLAEPLPGALGVAESVLGRGLVSADRTVDLAGVQALEPVVADYARRLPQAQRALDSAEAPGVLAPIAERVAPVAATLDTAAPPLATAAQVAPRLPAMLGAGGARTYLVAFTNPAEIRPVQGMFGAYAYLTVTDGHIELTRTGSDEDLYDARADPGVLGDEFVGTYGAAQADLVQNVTVSGNADDAGRLAADLMVDAGLPRPDAVVLVDPVGLADMLGPDHPPLDLGPFGQVPTADLATTLLYEAYVRFEGDQPARKAFLTATSAAAFEAILSDGLSSTVLRGMGEAVRSGHLAVWSAVPGEQSALVAAGVGGLLGDPAAQPGVVKVGLTNAVPSKLDYWMQPAFVVEPSCSTAAAAEATSILQLTLTNPVPEEIPQYMRNQRESSALGSRTGQDIVSLWVPPWVGLQQAVVDGSPVATAVDDERGWRLIRLTVQVPPDRPVVVRWTLTGRADALPRTVEGPSTVTPPTVTTVGCP</sequence>
<dbReference type="RefSeq" id="WP_380140055.1">
    <property type="nucleotide sequence ID" value="NZ_JBHLUI010000012.1"/>
</dbReference>
<evidence type="ECO:0000313" key="2">
    <source>
        <dbReference type="Proteomes" id="UP001589748"/>
    </source>
</evidence>
<keyword evidence="2" id="KW-1185">Reference proteome</keyword>
<gene>
    <name evidence="1" type="ORF">ACFFVI_01875</name>
</gene>
<evidence type="ECO:0000313" key="1">
    <source>
        <dbReference type="EMBL" id="MFB9375706.1"/>
    </source>
</evidence>
<comment type="caution">
    <text evidence="1">The sequence shown here is derived from an EMBL/GenBank/DDBJ whole genome shotgun (WGS) entry which is preliminary data.</text>
</comment>
<dbReference type="Pfam" id="PF13196">
    <property type="entry name" value="DUF4012"/>
    <property type="match status" value="1"/>
</dbReference>
<dbReference type="Proteomes" id="UP001589748">
    <property type="component" value="Unassembled WGS sequence"/>
</dbReference>